<dbReference type="InterPro" id="IPR022435">
    <property type="entry name" value="Surface-anchored_actinobac"/>
</dbReference>
<name>A0ABW3CN19_9ACTN</name>
<dbReference type="NCBIfam" id="NF038134">
    <property type="entry name" value="choice_anch_M"/>
    <property type="match status" value="1"/>
</dbReference>
<feature type="non-terminal residue" evidence="1">
    <location>
        <position position="1"/>
    </location>
</feature>
<dbReference type="NCBIfam" id="TIGR03769">
    <property type="entry name" value="P_ac_wall_RPT"/>
    <property type="match status" value="1"/>
</dbReference>
<accession>A0ABW3CN19</accession>
<proteinExistence type="predicted"/>
<protein>
    <submittedName>
        <fullName evidence="1">Choice-of-anchor M domain-containing protein</fullName>
    </submittedName>
</protein>
<evidence type="ECO:0000313" key="2">
    <source>
        <dbReference type="Proteomes" id="UP001597083"/>
    </source>
</evidence>
<keyword evidence="2" id="KW-1185">Reference proteome</keyword>
<dbReference type="Proteomes" id="UP001597083">
    <property type="component" value="Unassembled WGS sequence"/>
</dbReference>
<reference evidence="2" key="1">
    <citation type="journal article" date="2019" name="Int. J. Syst. Evol. Microbiol.">
        <title>The Global Catalogue of Microorganisms (GCM) 10K type strain sequencing project: providing services to taxonomists for standard genome sequencing and annotation.</title>
        <authorList>
            <consortium name="The Broad Institute Genomics Platform"/>
            <consortium name="The Broad Institute Genome Sequencing Center for Infectious Disease"/>
            <person name="Wu L."/>
            <person name="Ma J."/>
        </authorList>
    </citation>
    <scope>NUCLEOTIDE SEQUENCE [LARGE SCALE GENOMIC DNA]</scope>
    <source>
        <strain evidence="2">JCM 31696</strain>
    </source>
</reference>
<gene>
    <name evidence="1" type="ORF">ACFQ07_23310</name>
</gene>
<organism evidence="1 2">
    <name type="scientific">Actinomadura adrarensis</name>
    <dbReference type="NCBI Taxonomy" id="1819600"/>
    <lineage>
        <taxon>Bacteria</taxon>
        <taxon>Bacillati</taxon>
        <taxon>Actinomycetota</taxon>
        <taxon>Actinomycetes</taxon>
        <taxon>Streptosporangiales</taxon>
        <taxon>Thermomonosporaceae</taxon>
        <taxon>Actinomadura</taxon>
    </lineage>
</organism>
<comment type="caution">
    <text evidence="1">The sequence shown here is derived from an EMBL/GenBank/DDBJ whole genome shotgun (WGS) entry which is preliminary data.</text>
</comment>
<evidence type="ECO:0000313" key="1">
    <source>
        <dbReference type="EMBL" id="MFD0855187.1"/>
    </source>
</evidence>
<sequence>ASAVVTLTSGHADVIDVGYASGNLTVQVRDETTGTPVERDPADVVLRVPAAAKITVPGGSQWSFLGAAGSTVWVLPQNQVAGLLWAGWNTTEVPAGTFTNNQVTFELVSVTGGRFSIYSTSLGNPTVRFHSRAAGPKTLAVSAGAHTHASWAFDTATTYTVTFRVTGTLAGTSTVKSSGNVSFTFQVLN</sequence>
<dbReference type="EMBL" id="JBHTIR010003427">
    <property type="protein sequence ID" value="MFD0855187.1"/>
    <property type="molecule type" value="Genomic_DNA"/>
</dbReference>